<protein>
    <submittedName>
        <fullName evidence="1">Uncharacterized protein</fullName>
    </submittedName>
</protein>
<dbReference type="Proteomes" id="UP000018660">
    <property type="component" value="Chromosome"/>
</dbReference>
<organism evidence="1 2">
    <name type="scientific">Pseudomonas monteilii SB3101</name>
    <dbReference type="NCBI Taxonomy" id="1435058"/>
    <lineage>
        <taxon>Bacteria</taxon>
        <taxon>Pseudomonadati</taxon>
        <taxon>Pseudomonadota</taxon>
        <taxon>Gammaproteobacteria</taxon>
        <taxon>Pseudomonadales</taxon>
        <taxon>Pseudomonadaceae</taxon>
        <taxon>Pseudomonas</taxon>
    </lineage>
</organism>
<dbReference type="HOGENOM" id="CLU_794245_0_0_6"/>
<dbReference type="AlphaFoldDB" id="V9VAY9"/>
<reference evidence="1 2" key="1">
    <citation type="submission" date="2013-12" db="EMBL/GenBank/DDBJ databases">
        <title>Complete Genomes of Pseudomonas monteilii SB3078 and SB3101, two Benzene, Toluene and Ethylbenzene Degrading Bacteria used for Bioaugmentation.</title>
        <authorList>
            <person name="Dueholm M.S."/>
            <person name="Albertsen M."/>
            <person name="D'Imperio S."/>
            <person name="Tale V.P."/>
            <person name="Lewis D."/>
            <person name="Nilsen P.H."/>
            <person name="Nielsen J.L."/>
        </authorList>
    </citation>
    <scope>NUCLEOTIDE SEQUENCE [LARGE SCALE GENOMIC DNA]</scope>
    <source>
        <strain evidence="1 2">SB3101</strain>
    </source>
</reference>
<dbReference type="RefSeq" id="WP_024086941.1">
    <property type="nucleotide sequence ID" value="NC_023076.1"/>
</dbReference>
<proteinExistence type="predicted"/>
<sequence length="349" mass="37551">MPTENRSSNTEMVSVTRYLAEEINAALINHGHVALPRRLQEAMNATCPQPHPEPIAWMVGTAFWWTKEEAERDAAAMGLPVVGLGPMTGSAPAQQHQGEPIMLTAVATLVDDGDGGLEPDWLLEGGTAELFAGMTLLVAENAPDLCSEDGSAQVYTHPAPADPAEVERLRDELEIVKNNDLKWRGLREQEAEIENLRAQLAEQESLLRDSRGCVQDSANNADCAANQLLYTSLLSEIDVALSASAEPRPFRIPDCPDCACVQDGQCLCSPSKPSAEPIEQATHSCGLDVVSRCVACAKPSAPVEIDERPEGCCCPPKGYNGLWAAGPCPVHQGLRKLEQARTALDRKPS</sequence>
<evidence type="ECO:0000313" key="2">
    <source>
        <dbReference type="Proteomes" id="UP000018660"/>
    </source>
</evidence>
<evidence type="ECO:0000313" key="1">
    <source>
        <dbReference type="EMBL" id="AHC91070.1"/>
    </source>
</evidence>
<name>V9VAY9_9PSED</name>
<gene>
    <name evidence="1" type="ORF">X970_10760</name>
</gene>
<accession>V9VAY9</accession>
<dbReference type="KEGG" id="pmot:X970_10760"/>
<dbReference type="PATRIC" id="fig|1435058.3.peg.2101"/>
<dbReference type="EMBL" id="CP006979">
    <property type="protein sequence ID" value="AHC91070.1"/>
    <property type="molecule type" value="Genomic_DNA"/>
</dbReference>